<protein>
    <submittedName>
        <fullName evidence="3">C2 domain protein</fullName>
    </submittedName>
</protein>
<name>S9W8Q8_9TRYP</name>
<dbReference type="PANTHER" id="PTHR47052:SF3">
    <property type="entry name" value="INGRESSION PROTEIN 1"/>
    <property type="match status" value="1"/>
</dbReference>
<feature type="region of interest" description="Disordered" evidence="1">
    <location>
        <begin position="156"/>
        <end position="198"/>
    </location>
</feature>
<reference evidence="3 4" key="1">
    <citation type="journal article" date="2013" name="PLoS ONE">
        <title>Predicting the Proteins of Angomonas deanei, Strigomonas culicis and Their Respective Endosymbionts Reveals New Aspects of the Trypanosomatidae Family.</title>
        <authorList>
            <person name="Motta M.C."/>
            <person name="Martins A.C."/>
            <person name="de Souza S.S."/>
            <person name="Catta-Preta C.M."/>
            <person name="Silva R."/>
            <person name="Klein C.C."/>
            <person name="de Almeida L.G."/>
            <person name="de Lima Cunha O."/>
            <person name="Ciapina L.P."/>
            <person name="Brocchi M."/>
            <person name="Colabardini A.C."/>
            <person name="de Araujo Lima B."/>
            <person name="Machado C.R."/>
            <person name="de Almeida Soares C.M."/>
            <person name="Probst C.M."/>
            <person name="de Menezes C.B."/>
            <person name="Thompson C.E."/>
            <person name="Bartholomeu D.C."/>
            <person name="Gradia D.F."/>
            <person name="Pavoni D.P."/>
            <person name="Grisard E.C."/>
            <person name="Fantinatti-Garboggini F."/>
            <person name="Marchini F.K."/>
            <person name="Rodrigues-Luiz G.F."/>
            <person name="Wagner G."/>
            <person name="Goldman G.H."/>
            <person name="Fietto J.L."/>
            <person name="Elias M.C."/>
            <person name="Goldman M.H."/>
            <person name="Sagot M.F."/>
            <person name="Pereira M."/>
            <person name="Stoco P.H."/>
            <person name="de Mendonca-Neto R.P."/>
            <person name="Teixeira S.M."/>
            <person name="Maciel T.E."/>
            <person name="de Oliveira Mendes T.A."/>
            <person name="Urmenyi T.P."/>
            <person name="de Souza W."/>
            <person name="Schenkman S."/>
            <person name="de Vasconcelos A.T."/>
        </authorList>
    </citation>
    <scope>NUCLEOTIDE SEQUENCE [LARGE SCALE GENOMIC DNA]</scope>
</reference>
<dbReference type="InterPro" id="IPR035892">
    <property type="entry name" value="C2_domain_sf"/>
</dbReference>
<dbReference type="SUPFAM" id="SSF49562">
    <property type="entry name" value="C2 domain (Calcium/lipid-binding domain, CaLB)"/>
    <property type="match status" value="1"/>
</dbReference>
<evidence type="ECO:0000259" key="2">
    <source>
        <dbReference type="PROSITE" id="PS50004"/>
    </source>
</evidence>
<feature type="domain" description="C2" evidence="2">
    <location>
        <begin position="1"/>
        <end position="108"/>
    </location>
</feature>
<accession>S9W8Q8</accession>
<dbReference type="Gene3D" id="2.60.40.150">
    <property type="entry name" value="C2 domain"/>
    <property type="match status" value="1"/>
</dbReference>
<keyword evidence="4" id="KW-1185">Reference proteome</keyword>
<feature type="compositionally biased region" description="Pro residues" evidence="1">
    <location>
        <begin position="183"/>
        <end position="198"/>
    </location>
</feature>
<evidence type="ECO:0000256" key="1">
    <source>
        <dbReference type="SAM" id="MobiDB-lite"/>
    </source>
</evidence>
<dbReference type="AlphaFoldDB" id="S9W8Q8"/>
<dbReference type="CDD" id="cd00030">
    <property type="entry name" value="C2"/>
    <property type="match status" value="1"/>
</dbReference>
<evidence type="ECO:0000313" key="3">
    <source>
        <dbReference type="EMBL" id="EPY35591.1"/>
    </source>
</evidence>
<evidence type="ECO:0000313" key="4">
    <source>
        <dbReference type="Proteomes" id="UP000015354"/>
    </source>
</evidence>
<dbReference type="InterPro" id="IPR000008">
    <property type="entry name" value="C2_dom"/>
</dbReference>
<dbReference type="SMART" id="SM00239">
    <property type="entry name" value="C2"/>
    <property type="match status" value="1"/>
</dbReference>
<dbReference type="PROSITE" id="PS50004">
    <property type="entry name" value="C2"/>
    <property type="match status" value="1"/>
</dbReference>
<dbReference type="EMBL" id="ATMH01001083">
    <property type="protein sequence ID" value="EPY35591.1"/>
    <property type="molecule type" value="Genomic_DNA"/>
</dbReference>
<dbReference type="PANTHER" id="PTHR47052">
    <property type="entry name" value="CONSERVED SERINE PROLINE-RICH PROTEIN (AFU_ORTHOLOGUE AFUA_2G01790)"/>
    <property type="match status" value="1"/>
</dbReference>
<dbReference type="InterPro" id="IPR052981">
    <property type="entry name" value="Ingression_C2_domain"/>
</dbReference>
<sequence length="280" mass="30719">MGRLEIRVVEARNLANIQRVGTIDPYVKVTYGNKEDNKKAFIKYKTRIIESSQRPIWNELFKFQIADTDSAQVVFQVKNDNIVMDDILGTYALSLNGFTRGVVKDYWALLSGCERSSAELHLRVLAVDFGADPQPGEKTTTSLEQDQINLSLAANQTSRPPSNQYAGNPNPNPPGYQTAPPLYVAPPPQPVTYGPPPPQWGPPPPPCYRPPPVQCGYGRPQPPPPGPMYAAPRPPPPGPQMAYGVPPFLIAIGQGGEGTNRNIFLLVFSNPFSQLLCTEL</sequence>
<dbReference type="Pfam" id="PF00168">
    <property type="entry name" value="C2"/>
    <property type="match status" value="1"/>
</dbReference>
<comment type="caution">
    <text evidence="3">The sequence shown here is derived from an EMBL/GenBank/DDBJ whole genome shotgun (WGS) entry which is preliminary data.</text>
</comment>
<gene>
    <name evidence="3" type="ORF">STCU_01083</name>
</gene>
<dbReference type="OrthoDB" id="270970at2759"/>
<proteinExistence type="predicted"/>
<dbReference type="Proteomes" id="UP000015354">
    <property type="component" value="Unassembled WGS sequence"/>
</dbReference>
<feature type="compositionally biased region" description="Polar residues" evidence="1">
    <location>
        <begin position="156"/>
        <end position="167"/>
    </location>
</feature>
<organism evidence="3 4">
    <name type="scientific">Strigomonas culicis</name>
    <dbReference type="NCBI Taxonomy" id="28005"/>
    <lineage>
        <taxon>Eukaryota</taxon>
        <taxon>Discoba</taxon>
        <taxon>Euglenozoa</taxon>
        <taxon>Kinetoplastea</taxon>
        <taxon>Metakinetoplastina</taxon>
        <taxon>Trypanosomatida</taxon>
        <taxon>Trypanosomatidae</taxon>
        <taxon>Strigomonadinae</taxon>
        <taxon>Strigomonas</taxon>
    </lineage>
</organism>